<dbReference type="GeneID" id="63808949"/>
<keyword evidence="3" id="KW-1185">Reference proteome</keyword>
<dbReference type="RefSeq" id="XP_040739836.1">
    <property type="nucleotide sequence ID" value="XM_040892301.1"/>
</dbReference>
<dbReference type="Proteomes" id="UP000193922">
    <property type="component" value="Unassembled WGS sequence"/>
</dbReference>
<dbReference type="OrthoDB" id="5527222at2759"/>
<evidence type="ECO:0000313" key="3">
    <source>
        <dbReference type="Proteomes" id="UP000193922"/>
    </source>
</evidence>
<reference evidence="2 3" key="1">
    <citation type="submission" date="2016-07" db="EMBL/GenBank/DDBJ databases">
        <title>Pervasive Adenine N6-methylation of Active Genes in Fungi.</title>
        <authorList>
            <consortium name="DOE Joint Genome Institute"/>
            <person name="Mondo S.J."/>
            <person name="Dannebaum R.O."/>
            <person name="Kuo R.C."/>
            <person name="Labutti K."/>
            <person name="Haridas S."/>
            <person name="Kuo A."/>
            <person name="Salamov A."/>
            <person name="Ahrendt S.R."/>
            <person name="Lipzen A."/>
            <person name="Sullivan W."/>
            <person name="Andreopoulos W.B."/>
            <person name="Clum A."/>
            <person name="Lindquist E."/>
            <person name="Daum C."/>
            <person name="Ramamoorthy G.K."/>
            <person name="Gryganskyi A."/>
            <person name="Culley D."/>
            <person name="Magnuson J.K."/>
            <person name="James T.Y."/>
            <person name="O'Malley M.A."/>
            <person name="Stajich J.E."/>
            <person name="Spatafora J.W."/>
            <person name="Visel A."/>
            <person name="Grigoriev I.V."/>
        </authorList>
    </citation>
    <scope>NUCLEOTIDE SEQUENCE [LARGE SCALE GENOMIC DNA]</scope>
    <source>
        <strain evidence="2 3">ATCC 12442</strain>
    </source>
</reference>
<sequence>MYLSGIIWYIGDMVTNGHINAVGFWQNCKLWVIWVRAFFVCSYAAAILMRAYTIDLIFAQGKKDRGLPFYIPMAALFTIIFVICTSAHAAGGESPVHFISRVQMCSISLYFLYIGMAFVWISLTACRFIIWRLREIYSLFSEIGEFLIILFLGISNILHTALFTRLVPYYPLNIGYRAMSAIIDTCITNISVWIILFTPVFRSIFYRRVYLEDWLLQLESDRIASVYKKVDEYSESVSVRFSHQDDTADEKELPAQPGELELGGQLNIQSDLPSRCTERGTPSHPIKFHAITSRLPQ</sequence>
<keyword evidence="1" id="KW-1133">Transmembrane helix</keyword>
<organism evidence="2 3">
    <name type="scientific">Linderina pennispora</name>
    <dbReference type="NCBI Taxonomy" id="61395"/>
    <lineage>
        <taxon>Eukaryota</taxon>
        <taxon>Fungi</taxon>
        <taxon>Fungi incertae sedis</taxon>
        <taxon>Zoopagomycota</taxon>
        <taxon>Kickxellomycotina</taxon>
        <taxon>Kickxellomycetes</taxon>
        <taxon>Kickxellales</taxon>
        <taxon>Kickxellaceae</taxon>
        <taxon>Linderina</taxon>
    </lineage>
</organism>
<evidence type="ECO:0008006" key="4">
    <source>
        <dbReference type="Google" id="ProtNLM"/>
    </source>
</evidence>
<dbReference type="EMBL" id="MCFD01000022">
    <property type="protein sequence ID" value="ORX65728.1"/>
    <property type="molecule type" value="Genomic_DNA"/>
</dbReference>
<feature type="transmembrane region" description="Helical" evidence="1">
    <location>
        <begin position="174"/>
        <end position="198"/>
    </location>
</feature>
<feature type="transmembrane region" description="Helical" evidence="1">
    <location>
        <begin position="110"/>
        <end position="131"/>
    </location>
</feature>
<keyword evidence="1" id="KW-0812">Transmembrane</keyword>
<protein>
    <recommendedName>
        <fullName evidence="4">G-protein coupled receptors family 1 profile domain-containing protein</fullName>
    </recommendedName>
</protein>
<feature type="transmembrane region" description="Helical" evidence="1">
    <location>
        <begin position="69"/>
        <end position="90"/>
    </location>
</feature>
<comment type="caution">
    <text evidence="2">The sequence shown here is derived from an EMBL/GenBank/DDBJ whole genome shotgun (WGS) entry which is preliminary data.</text>
</comment>
<dbReference type="AlphaFoldDB" id="A0A1Y1VWP9"/>
<feature type="transmembrane region" description="Helical" evidence="1">
    <location>
        <begin position="31"/>
        <end position="49"/>
    </location>
</feature>
<evidence type="ECO:0000313" key="2">
    <source>
        <dbReference type="EMBL" id="ORX65728.1"/>
    </source>
</evidence>
<name>A0A1Y1VWP9_9FUNG</name>
<gene>
    <name evidence="2" type="ORF">DL89DRAFT_96903</name>
</gene>
<keyword evidence="1" id="KW-0472">Membrane</keyword>
<evidence type="ECO:0000256" key="1">
    <source>
        <dbReference type="SAM" id="Phobius"/>
    </source>
</evidence>
<feature type="transmembrane region" description="Helical" evidence="1">
    <location>
        <begin position="143"/>
        <end position="162"/>
    </location>
</feature>
<proteinExistence type="predicted"/>
<accession>A0A1Y1VWP9</accession>